<feature type="domain" description="DNA-directed DNA polymerase family A palm" evidence="11">
    <location>
        <begin position="524"/>
        <end position="729"/>
    </location>
</feature>
<dbReference type="Gene3D" id="3.30.420.10">
    <property type="entry name" value="Ribonuclease H-like superfamily/Ribonuclease H"/>
    <property type="match status" value="1"/>
</dbReference>
<dbReference type="PANTHER" id="PTHR10133:SF27">
    <property type="entry name" value="DNA POLYMERASE NU"/>
    <property type="match status" value="1"/>
</dbReference>
<keyword evidence="9" id="KW-0234">DNA repair</keyword>
<dbReference type="InterPro" id="IPR040940">
    <property type="entry name" value="DNA_pol_P_Exo"/>
</dbReference>
<evidence type="ECO:0000256" key="2">
    <source>
        <dbReference type="ARBA" id="ARBA00012417"/>
    </source>
</evidence>
<dbReference type="Proteomes" id="UP000515140">
    <property type="component" value="Unplaced"/>
</dbReference>
<evidence type="ECO:0000313" key="13">
    <source>
        <dbReference type="RefSeq" id="XP_020847879.1"/>
    </source>
</evidence>
<evidence type="ECO:0000259" key="11">
    <source>
        <dbReference type="SMART" id="SM00482"/>
    </source>
</evidence>
<dbReference type="GO" id="GO:0003887">
    <property type="term" value="F:DNA-directed DNA polymerase activity"/>
    <property type="evidence" value="ECO:0007669"/>
    <property type="project" value="UniProtKB-KW"/>
</dbReference>
<dbReference type="CTD" id="353497"/>
<comment type="catalytic activity">
    <reaction evidence="10">
        <text>DNA(n) + a 2'-deoxyribonucleoside 5'-triphosphate = DNA(n+1) + diphosphate</text>
        <dbReference type="Rhea" id="RHEA:22508"/>
        <dbReference type="Rhea" id="RHEA-COMP:17339"/>
        <dbReference type="Rhea" id="RHEA-COMP:17340"/>
        <dbReference type="ChEBI" id="CHEBI:33019"/>
        <dbReference type="ChEBI" id="CHEBI:61560"/>
        <dbReference type="ChEBI" id="CHEBI:173112"/>
        <dbReference type="EC" id="2.7.7.7"/>
    </reaction>
</comment>
<evidence type="ECO:0000313" key="12">
    <source>
        <dbReference type="Proteomes" id="UP000515140"/>
    </source>
</evidence>
<evidence type="ECO:0000256" key="6">
    <source>
        <dbReference type="ARBA" id="ARBA00022763"/>
    </source>
</evidence>
<gene>
    <name evidence="13" type="primary">POLN</name>
</gene>
<dbReference type="Gene3D" id="1.10.150.20">
    <property type="entry name" value="5' to 3' exonuclease, C-terminal subdomain"/>
    <property type="match status" value="1"/>
</dbReference>
<dbReference type="RefSeq" id="XP_020847879.1">
    <property type="nucleotide sequence ID" value="XM_020992220.1"/>
</dbReference>
<dbReference type="InParanoid" id="A0A6P5KSS7"/>
<dbReference type="InterPro" id="IPR002298">
    <property type="entry name" value="DNA_polymerase_A"/>
</dbReference>
<keyword evidence="12" id="KW-1185">Reference proteome</keyword>
<reference evidence="13" key="1">
    <citation type="submission" date="2025-08" db="UniProtKB">
        <authorList>
            <consortium name="RefSeq"/>
        </authorList>
    </citation>
    <scope>IDENTIFICATION</scope>
    <source>
        <tissue evidence="13">Spleen</tissue>
    </source>
</reference>
<dbReference type="FunCoup" id="A0A6P5KSS7">
    <property type="interactions" value="423"/>
</dbReference>
<dbReference type="CDD" id="cd08638">
    <property type="entry name" value="DNA_pol_A_theta"/>
    <property type="match status" value="1"/>
</dbReference>
<dbReference type="InterPro" id="IPR043502">
    <property type="entry name" value="DNA/RNA_pol_sf"/>
</dbReference>
<dbReference type="FunFam" id="1.20.1060.10:FF:000001">
    <property type="entry name" value="DNA polymerase I"/>
    <property type="match status" value="1"/>
</dbReference>
<dbReference type="FunFam" id="1.10.150.20:FF:000002">
    <property type="entry name" value="DNA polymerase I"/>
    <property type="match status" value="1"/>
</dbReference>
<dbReference type="Pfam" id="PF00476">
    <property type="entry name" value="DNA_pol_A"/>
    <property type="match status" value="1"/>
</dbReference>
<keyword evidence="4" id="KW-0548">Nucleotidyltransferase</keyword>
<dbReference type="Gene3D" id="3.30.70.370">
    <property type="match status" value="1"/>
</dbReference>
<dbReference type="InterPro" id="IPR012337">
    <property type="entry name" value="RNaseH-like_sf"/>
</dbReference>
<dbReference type="InterPro" id="IPR036397">
    <property type="entry name" value="RNaseH_sf"/>
</dbReference>
<dbReference type="GO" id="GO:0006302">
    <property type="term" value="P:double-strand break repair"/>
    <property type="evidence" value="ECO:0007669"/>
    <property type="project" value="TreeGrafter"/>
</dbReference>
<dbReference type="GO" id="GO:0003677">
    <property type="term" value="F:DNA binding"/>
    <property type="evidence" value="ECO:0007669"/>
    <property type="project" value="UniProtKB-KW"/>
</dbReference>
<dbReference type="EC" id="2.7.7.7" evidence="2"/>
<keyword evidence="3" id="KW-0808">Transferase</keyword>
<dbReference type="Gene3D" id="1.20.1060.10">
    <property type="entry name" value="Taq DNA Polymerase, Chain T, domain 4"/>
    <property type="match status" value="1"/>
</dbReference>
<evidence type="ECO:0000256" key="9">
    <source>
        <dbReference type="ARBA" id="ARBA00023204"/>
    </source>
</evidence>
<dbReference type="SUPFAM" id="SSF53098">
    <property type="entry name" value="Ribonuclease H-like"/>
    <property type="match status" value="1"/>
</dbReference>
<keyword evidence="6" id="KW-0227">DNA damage</keyword>
<dbReference type="Pfam" id="PF18049">
    <property type="entry name" value="DNA_pol_P_Exo"/>
    <property type="match status" value="1"/>
</dbReference>
<evidence type="ECO:0000256" key="8">
    <source>
        <dbReference type="ARBA" id="ARBA00023125"/>
    </source>
</evidence>
<dbReference type="InterPro" id="IPR001098">
    <property type="entry name" value="DNA-dir_DNA_pol_A_palm_dom"/>
</dbReference>
<dbReference type="SUPFAM" id="SSF56672">
    <property type="entry name" value="DNA/RNA polymerases"/>
    <property type="match status" value="1"/>
</dbReference>
<sequence>MISLQSTGIRYSNQISNIKDCNSPESMPLTSCVIPSLNIKPSHLQQKEIKKEYFLKENNNIEKKDAKNLKRKHTTASHLSKQTKRCFTMEEFGNGIETKYQNSGETRALENPVCDVRSLGTVDKNQLMEKLKQAAALVVTIIYQDGSSQLKHYKEDLNSLVKGIIILIKSPLDNSSHPFSSSGTDLPIMDEFTKDDRYIYLKIEHDNLWRQEQEMSNQFARTVLFQILKSKYTVVCFNAKEFVKTVLQVCGSYGHWKQVADFVVLDPRIAAWLLDPSDTLFSFEDLVRKYFEESVTMKMNNTNGGSSHNMVNLCSDLRILYRLTVDLCSKLKVCGLWQLFYTLELPLIPILAVMETHKIQVNKEEMKRTSKLLGFHLKELEKEAHVAAGEQFLVTSNNQLREVLFDKLKLHLLCKSKTVAQTELQKHLSTSEATLNALQDLHPLPKIILKYRQIHKVKSTFVDGLLSCMRKGFVASTWNQTGTVSGRLSARKPNIQGISKHPVQITIHQYEQGKEDEKTTVSPRAMFISSKGYTFLAADFSQIELRILAHLSCDPELLKLFQEPESLDVFMSLTSQWRGIPLEQVTYVEREQTKRVVYSVVYGAGKERLATCLGVTALQASQFIESFLQKYKKIHDFTRETIMQCHHKGYVVSIMGRRRPLPNIYAKDYRLRTQAERQAVNFVVQGSAADLCKMAMIKIFASIATSPKLTARLLAQIHDELLFEVEDSQIPEFAALVKETMESLQSIQAKGLYLKVPLKVSLATGRSWGCLSPFPEVAPGAAQHSPAGLGH</sequence>
<evidence type="ECO:0000256" key="3">
    <source>
        <dbReference type="ARBA" id="ARBA00022679"/>
    </source>
</evidence>
<protein>
    <recommendedName>
        <fullName evidence="2">DNA-directed DNA polymerase</fullName>
        <ecNumber evidence="2">2.7.7.7</ecNumber>
    </recommendedName>
</protein>
<dbReference type="AlphaFoldDB" id="A0A6P5KSS7"/>
<organism evidence="12 13">
    <name type="scientific">Phascolarctos cinereus</name>
    <name type="common">Koala</name>
    <dbReference type="NCBI Taxonomy" id="38626"/>
    <lineage>
        <taxon>Eukaryota</taxon>
        <taxon>Metazoa</taxon>
        <taxon>Chordata</taxon>
        <taxon>Craniata</taxon>
        <taxon>Vertebrata</taxon>
        <taxon>Euteleostomi</taxon>
        <taxon>Mammalia</taxon>
        <taxon>Metatheria</taxon>
        <taxon>Diprotodontia</taxon>
        <taxon>Phascolarctidae</taxon>
        <taxon>Phascolarctos</taxon>
    </lineage>
</organism>
<name>A0A6P5KSS7_PHACI</name>
<dbReference type="GeneID" id="110212237"/>
<dbReference type="PRINTS" id="PR00868">
    <property type="entry name" value="DNAPOLI"/>
</dbReference>
<evidence type="ECO:0000256" key="10">
    <source>
        <dbReference type="ARBA" id="ARBA00049244"/>
    </source>
</evidence>
<accession>A0A6P5KSS7</accession>
<evidence type="ECO:0000256" key="1">
    <source>
        <dbReference type="ARBA" id="ARBA00007705"/>
    </source>
</evidence>
<comment type="similarity">
    <text evidence="1">Belongs to the DNA polymerase type-A family.</text>
</comment>
<dbReference type="GO" id="GO:0006261">
    <property type="term" value="P:DNA-templated DNA replication"/>
    <property type="evidence" value="ECO:0007669"/>
    <property type="project" value="InterPro"/>
</dbReference>
<evidence type="ECO:0000256" key="5">
    <source>
        <dbReference type="ARBA" id="ARBA00022705"/>
    </source>
</evidence>
<keyword evidence="5" id="KW-0235">DNA replication</keyword>
<proteinExistence type="inferred from homology"/>
<keyword evidence="8" id="KW-0238">DNA-binding</keyword>
<dbReference type="SMART" id="SM00482">
    <property type="entry name" value="POLAc"/>
    <property type="match status" value="1"/>
</dbReference>
<evidence type="ECO:0000256" key="7">
    <source>
        <dbReference type="ARBA" id="ARBA00022932"/>
    </source>
</evidence>
<keyword evidence="7" id="KW-0239">DNA-directed DNA polymerase</keyword>
<dbReference type="PANTHER" id="PTHR10133">
    <property type="entry name" value="DNA POLYMERASE I"/>
    <property type="match status" value="1"/>
</dbReference>
<evidence type="ECO:0000256" key="4">
    <source>
        <dbReference type="ARBA" id="ARBA00022695"/>
    </source>
</evidence>